<dbReference type="CDD" id="cd06579">
    <property type="entry name" value="TM_PBP1_transp_AraH_like"/>
    <property type="match status" value="1"/>
</dbReference>
<feature type="transmembrane region" description="Helical" evidence="8">
    <location>
        <begin position="276"/>
        <end position="295"/>
    </location>
</feature>
<dbReference type="GO" id="GO:0022857">
    <property type="term" value="F:transmembrane transporter activity"/>
    <property type="evidence" value="ECO:0007669"/>
    <property type="project" value="InterPro"/>
</dbReference>
<comment type="subcellular location">
    <subcellularLocation>
        <location evidence="1">Cell membrane</location>
        <topology evidence="1">Multi-pass membrane protein</topology>
    </subcellularLocation>
</comment>
<dbReference type="RefSeq" id="WP_243662829.1">
    <property type="nucleotide sequence ID" value="NZ_SLUN01000005.1"/>
</dbReference>
<dbReference type="GO" id="GO:0005886">
    <property type="term" value="C:plasma membrane"/>
    <property type="evidence" value="ECO:0007669"/>
    <property type="project" value="UniProtKB-SubCell"/>
</dbReference>
<dbReference type="AlphaFoldDB" id="A0A4R1S289"/>
<feature type="transmembrane region" description="Helical" evidence="8">
    <location>
        <begin position="169"/>
        <end position="191"/>
    </location>
</feature>
<keyword evidence="6 8" id="KW-1133">Transmembrane helix</keyword>
<feature type="transmembrane region" description="Helical" evidence="8">
    <location>
        <begin position="121"/>
        <end position="142"/>
    </location>
</feature>
<keyword evidence="10" id="KW-1185">Reference proteome</keyword>
<name>A0A4R1S289_HYDET</name>
<evidence type="ECO:0000256" key="3">
    <source>
        <dbReference type="ARBA" id="ARBA00022475"/>
    </source>
</evidence>
<evidence type="ECO:0000256" key="1">
    <source>
        <dbReference type="ARBA" id="ARBA00004651"/>
    </source>
</evidence>
<sequence>MKMKKLFSSNEFYVALTIIGLSLLIGSVNKAFFTAGNMIDLARGSIVMAIFALGTLMVIISGGIDVSFPAIASFSMYVTTKVLTSCNFQGSVWVAFAMAGAIGLVLGLINATFISFFKLPTLIVTLGTASMFSGFMLAFIGVRELSILPPSMVDFSKLNLFEITSKDHFVYGLPAAVLIVVALALLVWFILKYTMIGRGIYALGGDRVAAERAGFNIHAILFFIYSFVGFISGIAGLVHTSLMRNSNPVTLIGTELTVIAAVVLGGARISGGHGTVLGSILGLLLVTIMTNSLILLGVPSYWQRVVIGLLIVIGTGITAQKRSPKRAGAESGC</sequence>
<dbReference type="InterPro" id="IPR001851">
    <property type="entry name" value="ABC_transp_permease"/>
</dbReference>
<dbReference type="PANTHER" id="PTHR32196:SF21">
    <property type="entry name" value="ABC TRANSPORTER PERMEASE PROTEIN YPHD-RELATED"/>
    <property type="match status" value="1"/>
</dbReference>
<dbReference type="Proteomes" id="UP000295008">
    <property type="component" value="Unassembled WGS sequence"/>
</dbReference>
<dbReference type="PANTHER" id="PTHR32196">
    <property type="entry name" value="ABC TRANSPORTER PERMEASE PROTEIN YPHD-RELATED-RELATED"/>
    <property type="match status" value="1"/>
</dbReference>
<evidence type="ECO:0000256" key="6">
    <source>
        <dbReference type="ARBA" id="ARBA00022989"/>
    </source>
</evidence>
<feature type="transmembrane region" description="Helical" evidence="8">
    <location>
        <begin position="92"/>
        <end position="114"/>
    </location>
</feature>
<keyword evidence="2" id="KW-0813">Transport</keyword>
<proteinExistence type="predicted"/>
<feature type="transmembrane region" description="Helical" evidence="8">
    <location>
        <begin position="12"/>
        <end position="33"/>
    </location>
</feature>
<keyword evidence="4" id="KW-0997">Cell inner membrane</keyword>
<feature type="transmembrane region" description="Helical" evidence="8">
    <location>
        <begin position="301"/>
        <end position="319"/>
    </location>
</feature>
<organism evidence="9 10">
    <name type="scientific">Hydrogenispora ethanolica</name>
    <dbReference type="NCBI Taxonomy" id="1082276"/>
    <lineage>
        <taxon>Bacteria</taxon>
        <taxon>Bacillati</taxon>
        <taxon>Bacillota</taxon>
        <taxon>Hydrogenispora</taxon>
    </lineage>
</organism>
<keyword evidence="5 8" id="KW-0812">Transmembrane</keyword>
<feature type="transmembrane region" description="Helical" evidence="8">
    <location>
        <begin position="45"/>
        <end position="72"/>
    </location>
</feature>
<evidence type="ECO:0000256" key="7">
    <source>
        <dbReference type="ARBA" id="ARBA00023136"/>
    </source>
</evidence>
<evidence type="ECO:0000256" key="4">
    <source>
        <dbReference type="ARBA" id="ARBA00022519"/>
    </source>
</evidence>
<keyword evidence="3" id="KW-1003">Cell membrane</keyword>
<evidence type="ECO:0000256" key="8">
    <source>
        <dbReference type="SAM" id="Phobius"/>
    </source>
</evidence>
<evidence type="ECO:0000256" key="5">
    <source>
        <dbReference type="ARBA" id="ARBA00022692"/>
    </source>
</evidence>
<evidence type="ECO:0000313" key="9">
    <source>
        <dbReference type="EMBL" id="TCL73286.1"/>
    </source>
</evidence>
<accession>A0A4R1S289</accession>
<protein>
    <submittedName>
        <fullName evidence="9">Monosaccharide ABC transporter membrane protein (CUT2 family)</fullName>
    </submittedName>
</protein>
<gene>
    <name evidence="9" type="ORF">EDC14_1005148</name>
</gene>
<dbReference type="EMBL" id="SLUN01000005">
    <property type="protein sequence ID" value="TCL73286.1"/>
    <property type="molecule type" value="Genomic_DNA"/>
</dbReference>
<dbReference type="Pfam" id="PF02653">
    <property type="entry name" value="BPD_transp_2"/>
    <property type="match status" value="1"/>
</dbReference>
<comment type="caution">
    <text evidence="9">The sequence shown here is derived from an EMBL/GenBank/DDBJ whole genome shotgun (WGS) entry which is preliminary data.</text>
</comment>
<feature type="transmembrane region" description="Helical" evidence="8">
    <location>
        <begin position="217"/>
        <end position="238"/>
    </location>
</feature>
<evidence type="ECO:0000256" key="2">
    <source>
        <dbReference type="ARBA" id="ARBA00022448"/>
    </source>
</evidence>
<reference evidence="9 10" key="1">
    <citation type="submission" date="2019-03" db="EMBL/GenBank/DDBJ databases">
        <title>Genomic Encyclopedia of Type Strains, Phase IV (KMG-IV): sequencing the most valuable type-strain genomes for metagenomic binning, comparative biology and taxonomic classification.</title>
        <authorList>
            <person name="Goeker M."/>
        </authorList>
    </citation>
    <scope>NUCLEOTIDE SEQUENCE [LARGE SCALE GENOMIC DNA]</scope>
    <source>
        <strain evidence="9 10">LX-B</strain>
    </source>
</reference>
<keyword evidence="7 8" id="KW-0472">Membrane</keyword>
<evidence type="ECO:0000313" key="10">
    <source>
        <dbReference type="Proteomes" id="UP000295008"/>
    </source>
</evidence>
<feature type="transmembrane region" description="Helical" evidence="8">
    <location>
        <begin position="250"/>
        <end position="269"/>
    </location>
</feature>